<evidence type="ECO:0000313" key="2">
    <source>
        <dbReference type="Proteomes" id="UP000501879"/>
    </source>
</evidence>
<dbReference type="EMBL" id="MN876845">
    <property type="protein sequence ID" value="QJF12443.1"/>
    <property type="molecule type" value="Genomic_DNA"/>
</dbReference>
<dbReference type="Proteomes" id="UP000501879">
    <property type="component" value="Segment"/>
</dbReference>
<keyword evidence="2" id="KW-1185">Reference proteome</keyword>
<sequence length="169" mass="19087">MNPKTPDPKIIDPQTSSCKRLLKYTDALLREEIDYLAWFDAVSEDLHLLRIVAKAYAISVDLDEEYRFPAVIMYLFSECSIPEMGIRAVKHLDPGVMVLFDAEIASKRRELCPKIEVYTVLTHDGTLITRTKDGDEVVDLDPICIHASAVTPEDARCKPTYVPNKLGYA</sequence>
<proteinExistence type="predicted"/>
<accession>A0A6M3VZZ5</accession>
<protein>
    <submittedName>
        <fullName evidence="1">Uncharacterized protein</fullName>
    </submittedName>
</protein>
<evidence type="ECO:0000313" key="1">
    <source>
        <dbReference type="EMBL" id="QJF12443.1"/>
    </source>
</evidence>
<name>A0A6M3VZZ5_9VIRU</name>
<reference evidence="1 2" key="1">
    <citation type="journal article" date="2020" name="ISME J.">
        <title>New virus isolates from Italian hydrothermal environments underscore the biogeographic pattern in archaeal virus communities.</title>
        <authorList>
            <person name="Baquero D.P."/>
            <person name="Contursi P."/>
            <person name="Piochi M."/>
            <person name="Bartolucci S."/>
            <person name="Liu Y."/>
            <person name="Cvirkaite-Krupovic V."/>
            <person name="Prangishvili D."/>
            <person name="Krupovic M."/>
        </authorList>
    </citation>
    <scope>NUCLEOTIDE SEQUENCE [LARGE SCALE GENOMIC DNA]</scope>
    <source>
        <strain evidence="1">10</strain>
    </source>
</reference>
<gene>
    <name evidence="1" type="ORF">PSV2_gp31</name>
</gene>
<organism evidence="1 2">
    <name type="scientific">Pyrobaculum spherical virus 2</name>
    <dbReference type="NCBI Taxonomy" id="2730632"/>
    <lineage>
        <taxon>Viruses</taxon>
        <taxon>Viruses incertae sedis</taxon>
        <taxon>Globuloviridae</taxon>
        <taxon>Alphaglobulovirus</taxon>
        <taxon>Alphaglobulovirus pozzuoliense</taxon>
    </lineage>
</organism>